<reference evidence="8 9" key="1">
    <citation type="journal article" date="2016" name="Nat. Commun.">
        <title>Thousands of microbial genomes shed light on interconnected biogeochemical processes in an aquifer system.</title>
        <authorList>
            <person name="Anantharaman K."/>
            <person name="Brown C.T."/>
            <person name="Hug L.A."/>
            <person name="Sharon I."/>
            <person name="Castelle C.J."/>
            <person name="Probst A.J."/>
            <person name="Thomas B.C."/>
            <person name="Singh A."/>
            <person name="Wilkins M.J."/>
            <person name="Karaoz U."/>
            <person name="Brodie E.L."/>
            <person name="Williams K.H."/>
            <person name="Hubbard S.S."/>
            <person name="Banfield J.F."/>
        </authorList>
    </citation>
    <scope>NUCLEOTIDE SEQUENCE [LARGE SCALE GENOMIC DNA]</scope>
</reference>
<evidence type="ECO:0000259" key="7">
    <source>
        <dbReference type="Pfam" id="PF00892"/>
    </source>
</evidence>
<dbReference type="PANTHER" id="PTHR32322">
    <property type="entry name" value="INNER MEMBRANE TRANSPORTER"/>
    <property type="match status" value="1"/>
</dbReference>
<feature type="transmembrane region" description="Helical" evidence="6">
    <location>
        <begin position="120"/>
        <end position="139"/>
    </location>
</feature>
<protein>
    <recommendedName>
        <fullName evidence="7">EamA domain-containing protein</fullName>
    </recommendedName>
</protein>
<feature type="domain" description="EamA" evidence="7">
    <location>
        <begin position="7"/>
        <end position="138"/>
    </location>
</feature>
<keyword evidence="3 6" id="KW-0812">Transmembrane</keyword>
<keyword evidence="4 6" id="KW-1133">Transmembrane helix</keyword>
<evidence type="ECO:0000256" key="4">
    <source>
        <dbReference type="ARBA" id="ARBA00022989"/>
    </source>
</evidence>
<comment type="caution">
    <text evidence="8">The sequence shown here is derived from an EMBL/GenBank/DDBJ whole genome shotgun (WGS) entry which is preliminary data.</text>
</comment>
<dbReference type="InterPro" id="IPR050638">
    <property type="entry name" value="AA-Vitamin_Transporters"/>
</dbReference>
<comment type="similarity">
    <text evidence="2">Belongs to the EamA transporter family.</text>
</comment>
<feature type="transmembrane region" description="Helical" evidence="6">
    <location>
        <begin position="6"/>
        <end position="25"/>
    </location>
</feature>
<keyword evidence="5 6" id="KW-0472">Membrane</keyword>
<feature type="transmembrane region" description="Helical" evidence="6">
    <location>
        <begin position="244"/>
        <end position="266"/>
    </location>
</feature>
<gene>
    <name evidence="8" type="ORF">A3A63_02535</name>
</gene>
<evidence type="ECO:0000256" key="6">
    <source>
        <dbReference type="SAM" id="Phobius"/>
    </source>
</evidence>
<feature type="transmembrane region" description="Helical" evidence="6">
    <location>
        <begin position="215"/>
        <end position="238"/>
    </location>
</feature>
<organism evidence="8 9">
    <name type="scientific">Candidatus Gottesmanbacteria bacterium RIFCSPLOWO2_01_FULL_46_9</name>
    <dbReference type="NCBI Taxonomy" id="1798394"/>
    <lineage>
        <taxon>Bacteria</taxon>
        <taxon>Candidatus Gottesmaniibacteriota</taxon>
    </lineage>
</organism>
<comment type="subcellular location">
    <subcellularLocation>
        <location evidence="1">Membrane</location>
        <topology evidence="1">Multi-pass membrane protein</topology>
    </subcellularLocation>
</comment>
<dbReference type="GO" id="GO:0016020">
    <property type="term" value="C:membrane"/>
    <property type="evidence" value="ECO:0007669"/>
    <property type="project" value="UniProtKB-SubCell"/>
</dbReference>
<dbReference type="PANTHER" id="PTHR32322:SF2">
    <property type="entry name" value="EAMA DOMAIN-CONTAINING PROTEIN"/>
    <property type="match status" value="1"/>
</dbReference>
<evidence type="ECO:0000256" key="5">
    <source>
        <dbReference type="ARBA" id="ARBA00023136"/>
    </source>
</evidence>
<feature type="transmembrane region" description="Helical" evidence="6">
    <location>
        <begin position="61"/>
        <end position="83"/>
    </location>
</feature>
<evidence type="ECO:0000313" key="9">
    <source>
        <dbReference type="Proteomes" id="UP000176450"/>
    </source>
</evidence>
<proteinExistence type="inferred from homology"/>
<feature type="transmembrane region" description="Helical" evidence="6">
    <location>
        <begin position="182"/>
        <end position="203"/>
    </location>
</feature>
<dbReference type="InterPro" id="IPR000620">
    <property type="entry name" value="EamA_dom"/>
</dbReference>
<feature type="transmembrane region" description="Helical" evidence="6">
    <location>
        <begin position="273"/>
        <end position="289"/>
    </location>
</feature>
<feature type="domain" description="EamA" evidence="7">
    <location>
        <begin position="160"/>
        <end position="288"/>
    </location>
</feature>
<evidence type="ECO:0000256" key="1">
    <source>
        <dbReference type="ARBA" id="ARBA00004141"/>
    </source>
</evidence>
<dbReference type="EMBL" id="MFJX01000022">
    <property type="protein sequence ID" value="OGG31207.1"/>
    <property type="molecule type" value="Genomic_DNA"/>
</dbReference>
<evidence type="ECO:0000256" key="2">
    <source>
        <dbReference type="ARBA" id="ARBA00007362"/>
    </source>
</evidence>
<feature type="transmembrane region" description="Helical" evidence="6">
    <location>
        <begin position="95"/>
        <end position="114"/>
    </location>
</feature>
<dbReference type="Pfam" id="PF00892">
    <property type="entry name" value="EamA"/>
    <property type="match status" value="2"/>
</dbReference>
<feature type="transmembrane region" description="Helical" evidence="6">
    <location>
        <begin position="151"/>
        <end position="170"/>
    </location>
</feature>
<feature type="transmembrane region" description="Helical" evidence="6">
    <location>
        <begin position="37"/>
        <end position="55"/>
    </location>
</feature>
<dbReference type="Proteomes" id="UP000176450">
    <property type="component" value="Unassembled WGS sequence"/>
</dbReference>
<dbReference type="AlphaFoldDB" id="A0A1F6B3T5"/>
<evidence type="ECO:0000313" key="8">
    <source>
        <dbReference type="EMBL" id="OGG31207.1"/>
    </source>
</evidence>
<evidence type="ECO:0000256" key="3">
    <source>
        <dbReference type="ARBA" id="ARBA00022692"/>
    </source>
</evidence>
<accession>A0A1F6B3T5</accession>
<name>A0A1F6B3T5_9BACT</name>
<sequence>MSRTFISILAGLGGMFGWGTSDFLANAASEKIGHAKTLFWSQIAGLVLIAVLLIITHTQFVMSPLFFVLSIVGGVAYALGYLLFYKGFEIGNVSVVSAVVNFQVLFVIAISYFIRGQNLTVFQIPAIAILLIGVTIVSVNFDDLKKGTVSLLQGVKETLLATILFGVIYWPLNEYVVEEVDWIAVSFITKFTAIIVVLVLSIYRKQSLNIQYKRNKLVILVVSVGLLEAVGVLSATYGQSYGDGIIVAPISSALTVVTVTLAMIFTRERITKIQGLGIGLVVVGIMMSAF</sequence>
<dbReference type="SUPFAM" id="SSF103481">
    <property type="entry name" value="Multidrug resistance efflux transporter EmrE"/>
    <property type="match status" value="2"/>
</dbReference>
<dbReference type="InterPro" id="IPR037185">
    <property type="entry name" value="EmrE-like"/>
</dbReference>